<sequence>MAKKQQTSKKEESKCFKLRDDLQQRQFGLDFGIYDLKEKIVFMMNPTASLILQYLSTGKPHDEIVLNIQIAYGRTSISAERIKSDLLKTVKFFEDLELIEAFEPKDSDIPEDLAITELQMTSLPMEYLPPMITGYSMDDLKKEYVNPKRYFLDTWGPINSNNLGRNAPAAFSDTWNPDTGRAPFTSFQNPVAAFSDTWNPDTISPHARPTVSPAFSDTWNPDTGMHPAYRPNNPAAFVDTWNPTAGRVPQSAAAFSDTWNPNTVNPYARNTVAPRFSDTWNPDANYANVGRHAFGDTWNPNANINPNNIGRNMIRFSDTWNPDNATTARTQVIDVRNADGTISRYTRNSQPSLSELQEKMANVRPKFLDTWQPQLEKQKENLEAAKVKKGKDSIK</sequence>
<keyword evidence="2" id="KW-1185">Reference proteome</keyword>
<dbReference type="EMBL" id="FOIR01000002">
    <property type="protein sequence ID" value="SEW22013.1"/>
    <property type="molecule type" value="Genomic_DNA"/>
</dbReference>
<evidence type="ECO:0000313" key="2">
    <source>
        <dbReference type="Proteomes" id="UP000199437"/>
    </source>
</evidence>
<proteinExistence type="predicted"/>
<reference evidence="2" key="1">
    <citation type="submission" date="2016-10" db="EMBL/GenBank/DDBJ databases">
        <authorList>
            <person name="Varghese N."/>
            <person name="Submissions S."/>
        </authorList>
    </citation>
    <scope>NUCLEOTIDE SEQUENCE [LARGE SCALE GENOMIC DNA]</scope>
    <source>
        <strain evidence="2">CGMCC 1.12402</strain>
    </source>
</reference>
<evidence type="ECO:0000313" key="1">
    <source>
        <dbReference type="EMBL" id="SEW22013.1"/>
    </source>
</evidence>
<accession>A0A1I0Q5E6</accession>
<name>A0A1I0Q5E6_9BACT</name>
<protein>
    <submittedName>
        <fullName evidence="1">Uncharacterized protein</fullName>
    </submittedName>
</protein>
<dbReference type="GeneID" id="99986732"/>
<dbReference type="STRING" id="1267423.SAMN05216290_2018"/>
<dbReference type="AlphaFoldDB" id="A0A1I0Q5E6"/>
<dbReference type="Proteomes" id="UP000199437">
    <property type="component" value="Unassembled WGS sequence"/>
</dbReference>
<gene>
    <name evidence="1" type="ORF">SAMN05216290_2018</name>
</gene>
<dbReference type="RefSeq" id="WP_090258460.1">
    <property type="nucleotide sequence ID" value="NZ_FOIR01000002.1"/>
</dbReference>
<organism evidence="1 2">
    <name type="scientific">Roseivirga pacifica</name>
    <dbReference type="NCBI Taxonomy" id="1267423"/>
    <lineage>
        <taxon>Bacteria</taxon>
        <taxon>Pseudomonadati</taxon>
        <taxon>Bacteroidota</taxon>
        <taxon>Cytophagia</taxon>
        <taxon>Cytophagales</taxon>
        <taxon>Roseivirgaceae</taxon>
        <taxon>Roseivirga</taxon>
    </lineage>
</organism>